<gene>
    <name evidence="1" type="ORF">OCV66_07295</name>
</gene>
<protein>
    <submittedName>
        <fullName evidence="1">Uncharacterized protein</fullName>
    </submittedName>
</protein>
<accession>A0ABT2U2N4</accession>
<keyword evidence="2" id="KW-1185">Reference proteome</keyword>
<dbReference type="EMBL" id="JAOQJE010000005">
    <property type="protein sequence ID" value="MCU6788896.1"/>
    <property type="molecule type" value="Genomic_DNA"/>
</dbReference>
<comment type="caution">
    <text evidence="1">The sequence shown here is derived from an EMBL/GenBank/DDBJ whole genome shotgun (WGS) entry which is preliminary data.</text>
</comment>
<reference evidence="1 2" key="1">
    <citation type="journal article" date="2021" name="ISME Commun">
        <title>Automated analysis of genomic sequences facilitates high-throughput and comprehensive description of bacteria.</title>
        <authorList>
            <person name="Hitch T.C.A."/>
        </authorList>
    </citation>
    <scope>NUCLEOTIDE SEQUENCE [LARGE SCALE GENOMIC DNA]</scope>
    <source>
        <strain evidence="1 2">Sanger_34</strain>
    </source>
</reference>
<dbReference type="Proteomes" id="UP001652397">
    <property type="component" value="Unassembled WGS sequence"/>
</dbReference>
<organism evidence="1 2">
    <name type="scientific">Agathobaculum ammoniilyticum</name>
    <dbReference type="NCBI Taxonomy" id="2981778"/>
    <lineage>
        <taxon>Bacteria</taxon>
        <taxon>Bacillati</taxon>
        <taxon>Bacillota</taxon>
        <taxon>Clostridia</taxon>
        <taxon>Eubacteriales</taxon>
        <taxon>Butyricicoccaceae</taxon>
        <taxon>Agathobaculum</taxon>
    </lineage>
</organism>
<dbReference type="RefSeq" id="WP_262564110.1">
    <property type="nucleotide sequence ID" value="NZ_JAOQJE010000005.1"/>
</dbReference>
<proteinExistence type="predicted"/>
<name>A0ABT2U2N4_9FIRM</name>
<evidence type="ECO:0000313" key="2">
    <source>
        <dbReference type="Proteomes" id="UP001652397"/>
    </source>
</evidence>
<evidence type="ECO:0000313" key="1">
    <source>
        <dbReference type="EMBL" id="MCU6788896.1"/>
    </source>
</evidence>
<sequence length="42" mass="4799">MTVPFSLLLDLIAVEQIKNEGAEQKPSAQDEEAEFFRLLSYQ</sequence>